<feature type="compositionally biased region" description="Gly residues" evidence="7">
    <location>
        <begin position="485"/>
        <end position="494"/>
    </location>
</feature>
<dbReference type="PANTHER" id="PTHR24291">
    <property type="entry name" value="CYTOCHROME P450 FAMILY 4"/>
    <property type="match status" value="1"/>
</dbReference>
<keyword evidence="5" id="KW-0408">Iron</keyword>
<keyword evidence="9" id="KW-1185">Reference proteome</keyword>
<keyword evidence="6" id="KW-0503">Monooxygenase</keyword>
<feature type="region of interest" description="Disordered" evidence="7">
    <location>
        <begin position="457"/>
        <end position="494"/>
    </location>
</feature>
<reference evidence="8 9" key="1">
    <citation type="submission" date="2024-06" db="EMBL/GenBank/DDBJ databases">
        <title>The Natural Products Discovery Center: Release of the First 8490 Sequenced Strains for Exploring Actinobacteria Biosynthetic Diversity.</title>
        <authorList>
            <person name="Kalkreuter E."/>
            <person name="Kautsar S.A."/>
            <person name="Yang D."/>
            <person name="Bader C.D."/>
            <person name="Teijaro C.N."/>
            <person name="Fluegel L."/>
            <person name="Davis C.M."/>
            <person name="Simpson J.R."/>
            <person name="Lauterbach L."/>
            <person name="Steele A.D."/>
            <person name="Gui C."/>
            <person name="Meng S."/>
            <person name="Li G."/>
            <person name="Viehrig K."/>
            <person name="Ye F."/>
            <person name="Su P."/>
            <person name="Kiefer A.F."/>
            <person name="Nichols A."/>
            <person name="Cepeda A.J."/>
            <person name="Yan W."/>
            <person name="Fan B."/>
            <person name="Jiang Y."/>
            <person name="Adhikari A."/>
            <person name="Zheng C.-J."/>
            <person name="Schuster L."/>
            <person name="Cowan T.M."/>
            <person name="Smanski M.J."/>
            <person name="Chevrette M.G."/>
            <person name="De Carvalho L.P.S."/>
            <person name="Shen B."/>
        </authorList>
    </citation>
    <scope>NUCLEOTIDE SEQUENCE [LARGE SCALE GENOMIC DNA]</scope>
    <source>
        <strain evidence="8 9">NPDC000155</strain>
    </source>
</reference>
<dbReference type="Pfam" id="PF00067">
    <property type="entry name" value="p450"/>
    <property type="match status" value="1"/>
</dbReference>
<dbReference type="EMBL" id="JBEPFB010000022">
    <property type="protein sequence ID" value="MER7378155.1"/>
    <property type="molecule type" value="Genomic_DNA"/>
</dbReference>
<gene>
    <name evidence="8" type="ORF">ABT384_36625</name>
</gene>
<dbReference type="Gene3D" id="1.10.630.10">
    <property type="entry name" value="Cytochrome P450"/>
    <property type="match status" value="1"/>
</dbReference>
<dbReference type="SUPFAM" id="SSF48264">
    <property type="entry name" value="Cytochrome P450"/>
    <property type="match status" value="1"/>
</dbReference>
<dbReference type="InterPro" id="IPR036396">
    <property type="entry name" value="Cyt_P450_sf"/>
</dbReference>
<dbReference type="InterPro" id="IPR002401">
    <property type="entry name" value="Cyt_P450_E_grp-I"/>
</dbReference>
<evidence type="ECO:0000256" key="1">
    <source>
        <dbReference type="ARBA" id="ARBA00010617"/>
    </source>
</evidence>
<dbReference type="InterPro" id="IPR001128">
    <property type="entry name" value="Cyt_P450"/>
</dbReference>
<protein>
    <submittedName>
        <fullName evidence="8">Cytochrome P450</fullName>
    </submittedName>
</protein>
<dbReference type="Proteomes" id="UP001486207">
    <property type="component" value="Unassembled WGS sequence"/>
</dbReference>
<dbReference type="PRINTS" id="PR00385">
    <property type="entry name" value="P450"/>
</dbReference>
<keyword evidence="3" id="KW-0479">Metal-binding</keyword>
<organism evidence="8 9">
    <name type="scientific">Streptomyces lanatus</name>
    <dbReference type="NCBI Taxonomy" id="66900"/>
    <lineage>
        <taxon>Bacteria</taxon>
        <taxon>Bacillati</taxon>
        <taxon>Actinomycetota</taxon>
        <taxon>Actinomycetes</taxon>
        <taxon>Kitasatosporales</taxon>
        <taxon>Streptomycetaceae</taxon>
        <taxon>Streptomyces</taxon>
    </lineage>
</organism>
<keyword evidence="2" id="KW-0349">Heme</keyword>
<accession>A0ABV1Y2U4</accession>
<proteinExistence type="inferred from homology"/>
<dbReference type="CDD" id="cd11049">
    <property type="entry name" value="CYP170A1-like"/>
    <property type="match status" value="1"/>
</dbReference>
<name>A0ABV1Y2U4_9ACTN</name>
<evidence type="ECO:0000256" key="7">
    <source>
        <dbReference type="SAM" id="MobiDB-lite"/>
    </source>
</evidence>
<feature type="compositionally biased region" description="Low complexity" evidence="7">
    <location>
        <begin position="465"/>
        <end position="475"/>
    </location>
</feature>
<comment type="caution">
    <text evidence="8">The sequence shown here is derived from an EMBL/GenBank/DDBJ whole genome shotgun (WGS) entry which is preliminary data.</text>
</comment>
<evidence type="ECO:0000256" key="2">
    <source>
        <dbReference type="ARBA" id="ARBA00022617"/>
    </source>
</evidence>
<dbReference type="RefSeq" id="WP_190072666.1">
    <property type="nucleotide sequence ID" value="NZ_BNBM01000011.1"/>
</dbReference>
<sequence length="494" mass="54154">MSRIVPDSGHTWRVGVAPGIFPTVAHGIALFRRPLDFLNSLPAHGDLVEVRLGPLRAWVVCHPELVHQVLMDARTFDKGGPLYDRLRTLLGDGVGTCPHQAHRRQRRLLQPGFRKARVADQTELMGEEVESVCREWRAGQEVDVSAAMLTLSARVIGRVLFSDSLDATTAAEVHSCLVTIVRGLFLRTVVPVDALFRVPTPANRRFRDASERLRAIVDTAIAERLRGTPPSDRDDLLDVLLSAARSEGEAAAITEQEVRSQALTLIFAGAETTALCLASAFDLLARHPEDERRLHSEVDTVLADGRPPGRDELPRLVHTRRVVTETLRHRPPGWLFTRVTTKETALAGQRLPRGATVLYSPYLLHHDPASFPDPDRFLPDRWRPERAVAVPPGAMIPFAAGTRNCIGETFAMAEATVAVAFIARHWRLRHLPGHVARLRPAASLGPRGLVMVCEPRAQRPPATPPRATSLAPRATVTPVVHDPGTAGGDGVHDA</sequence>
<evidence type="ECO:0000256" key="5">
    <source>
        <dbReference type="ARBA" id="ARBA00023004"/>
    </source>
</evidence>
<dbReference type="PANTHER" id="PTHR24291:SF50">
    <property type="entry name" value="BIFUNCTIONAL ALBAFLAVENONE MONOOXYGENASE_TERPENE SYNTHASE"/>
    <property type="match status" value="1"/>
</dbReference>
<evidence type="ECO:0000256" key="6">
    <source>
        <dbReference type="ARBA" id="ARBA00023033"/>
    </source>
</evidence>
<evidence type="ECO:0000256" key="4">
    <source>
        <dbReference type="ARBA" id="ARBA00023002"/>
    </source>
</evidence>
<evidence type="ECO:0000256" key="3">
    <source>
        <dbReference type="ARBA" id="ARBA00022723"/>
    </source>
</evidence>
<comment type="similarity">
    <text evidence="1">Belongs to the cytochrome P450 family.</text>
</comment>
<dbReference type="PRINTS" id="PR00463">
    <property type="entry name" value="EP450I"/>
</dbReference>
<dbReference type="InterPro" id="IPR050196">
    <property type="entry name" value="Cytochrome_P450_Monoox"/>
</dbReference>
<evidence type="ECO:0000313" key="8">
    <source>
        <dbReference type="EMBL" id="MER7378155.1"/>
    </source>
</evidence>
<evidence type="ECO:0000313" key="9">
    <source>
        <dbReference type="Proteomes" id="UP001486207"/>
    </source>
</evidence>
<keyword evidence="4" id="KW-0560">Oxidoreductase</keyword>